<dbReference type="Pfam" id="PF13365">
    <property type="entry name" value="Trypsin_2"/>
    <property type="match status" value="1"/>
</dbReference>
<sequence length="236" mass="25912">MLQIKLKNKKIFFIPVAILAIIVIISLFIGFFHDDGKPIKRYMTKEIPVKNADINTAYDTVLPSSVRIESGDYMGSGNIWEITGNKIKVMTASHVAAQDSCNVTFFDGLSTNGTVTFRDDVKDIAMIEVDSSFVKESKKKDSPSYRSVRPSKVLPDCEEKIFIIDTLTNSSSVGIVDTPSVFNPLIGHDVIYCMCEVEEGMSGSGLFDATGHYHGILLQKSDGSCICLPVSDIDIP</sequence>
<keyword evidence="3" id="KW-1185">Reference proteome</keyword>
<accession>A0A1G5AHE4</accession>
<gene>
    <name evidence="2" type="ORF">SAMN02910451_00248</name>
</gene>
<dbReference type="EMBL" id="FMUR01000003">
    <property type="protein sequence ID" value="SCX77286.1"/>
    <property type="molecule type" value="Genomic_DNA"/>
</dbReference>
<dbReference type="InterPro" id="IPR009003">
    <property type="entry name" value="Peptidase_S1_PA"/>
</dbReference>
<dbReference type="SUPFAM" id="SSF50494">
    <property type="entry name" value="Trypsin-like serine proteases"/>
    <property type="match status" value="1"/>
</dbReference>
<keyword evidence="1" id="KW-0472">Membrane</keyword>
<keyword evidence="1" id="KW-1133">Transmembrane helix</keyword>
<organism evidence="2 3">
    <name type="scientific">Butyrivibrio hungatei</name>
    <dbReference type="NCBI Taxonomy" id="185008"/>
    <lineage>
        <taxon>Bacteria</taxon>
        <taxon>Bacillati</taxon>
        <taxon>Bacillota</taxon>
        <taxon>Clostridia</taxon>
        <taxon>Lachnospirales</taxon>
        <taxon>Lachnospiraceae</taxon>
        <taxon>Butyrivibrio</taxon>
    </lineage>
</organism>
<dbReference type="OrthoDB" id="2005109at2"/>
<evidence type="ECO:0000313" key="2">
    <source>
        <dbReference type="EMBL" id="SCX77286.1"/>
    </source>
</evidence>
<protein>
    <submittedName>
        <fullName evidence="2">Trypsin-like peptidase domain-containing protein</fullName>
    </submittedName>
</protein>
<dbReference type="RefSeq" id="WP_074461078.1">
    <property type="nucleotide sequence ID" value="NZ_FMUR01000003.1"/>
</dbReference>
<name>A0A1G5AHE4_9FIRM</name>
<keyword evidence="1" id="KW-0812">Transmembrane</keyword>
<dbReference type="Proteomes" id="UP000183047">
    <property type="component" value="Unassembled WGS sequence"/>
</dbReference>
<feature type="transmembrane region" description="Helical" evidence="1">
    <location>
        <begin position="12"/>
        <end position="32"/>
    </location>
</feature>
<reference evidence="3" key="1">
    <citation type="submission" date="2016-10" db="EMBL/GenBank/DDBJ databases">
        <authorList>
            <person name="Varghese N."/>
            <person name="Submissions S."/>
        </authorList>
    </citation>
    <scope>NUCLEOTIDE SEQUENCE [LARGE SCALE GENOMIC DNA]</scope>
    <source>
        <strain evidence="3">XBD2006</strain>
    </source>
</reference>
<dbReference type="AlphaFoldDB" id="A0A1G5AHE4"/>
<proteinExistence type="predicted"/>
<evidence type="ECO:0000256" key="1">
    <source>
        <dbReference type="SAM" id="Phobius"/>
    </source>
</evidence>
<evidence type="ECO:0000313" key="3">
    <source>
        <dbReference type="Proteomes" id="UP000183047"/>
    </source>
</evidence>
<dbReference type="Gene3D" id="2.40.10.120">
    <property type="match status" value="1"/>
</dbReference>